<name>A0ACB9ZYT5_CATRO</name>
<organism evidence="1 2">
    <name type="scientific">Catharanthus roseus</name>
    <name type="common">Madagascar periwinkle</name>
    <name type="synonym">Vinca rosea</name>
    <dbReference type="NCBI Taxonomy" id="4058"/>
    <lineage>
        <taxon>Eukaryota</taxon>
        <taxon>Viridiplantae</taxon>
        <taxon>Streptophyta</taxon>
        <taxon>Embryophyta</taxon>
        <taxon>Tracheophyta</taxon>
        <taxon>Spermatophyta</taxon>
        <taxon>Magnoliopsida</taxon>
        <taxon>eudicotyledons</taxon>
        <taxon>Gunneridae</taxon>
        <taxon>Pentapetalae</taxon>
        <taxon>asterids</taxon>
        <taxon>lamiids</taxon>
        <taxon>Gentianales</taxon>
        <taxon>Apocynaceae</taxon>
        <taxon>Rauvolfioideae</taxon>
        <taxon>Vinceae</taxon>
        <taxon>Catharanthinae</taxon>
        <taxon>Catharanthus</taxon>
    </lineage>
</organism>
<keyword evidence="2" id="KW-1185">Reference proteome</keyword>
<evidence type="ECO:0000313" key="2">
    <source>
        <dbReference type="Proteomes" id="UP001060085"/>
    </source>
</evidence>
<sequence>MDSSVNSHSRKRKYCSSLIPSNGRFTCSKSQMHVHSSRLGRTLPDPPARVSVNGARLLTGKPLGKRRNVDQILPVNGSSLDLSIKDLRARARRIFSSASVVEEKSRKFEVGIRFAEEGFNGFSKVVDNCEILNLEGVDSDPGVKNSDMDSELGFACSDKEEQGNRENAGSLPEDVDPVLDLGSQGQPDKEEHVNLTERTPVMKKNEFESGKDCSKTKSNCFNSGSRSVLNSSCKRKVFKAPSSFSYRRLLPFLMEMTKDDSSLSKIDVFDTCYPCEVQNLNKVTGKCIHSEDPFAHTKTLVEGDNQNSQVQLKGQDLDDAAEMSKTGGNVGLSGVEQTYHESGTNGVDETEEFVQTTPPDDTIFHKHDNKNSGVSRELHALKSGNQILQKPSNGNSAVNNICISLKSHPARNSSTTSNAKLVLNPCSRSKIFESSSFSYRRLLPFLTDVAKSTTNIEEHPKYQRKECHTHSVTKESVDEHFPVNRSTRDDCHDSQDAEVQEPFPSPVNLPISGSSDDVSPHMSTPRLSSGDTACSEAIAKPDVLLSEGALQYEQVTLYSSEKVEAELLANGIQSCPSESNCSSEKSCSTMNQESFTRESKSDSLEELEKEILSNSENCSEICSAEKSCSPINQEAMTGESKPEVLQVPEHETTDIGKECMALGKDYHKDKLQLIKGVSLYQSSLEIKEFGHQGIQGNSPSKGILKRNPRGCRGLCNCLNCSSFRLHAERSFEFSKNQMLDAEEVAQGLIHELAELRNLVEKSVFGGNDLVGTQVNQAKEACKRALEKEQLAKTRLSQMIDDLNIHCRTRPLQRPRVTFSRYIKEINTRKTDLLGSPDLQRQYEKTK</sequence>
<evidence type="ECO:0000313" key="1">
    <source>
        <dbReference type="EMBL" id="KAI5653818.1"/>
    </source>
</evidence>
<protein>
    <submittedName>
        <fullName evidence="1">Uncharacterized protein</fullName>
    </submittedName>
</protein>
<proteinExistence type="predicted"/>
<dbReference type="EMBL" id="CM044707">
    <property type="protein sequence ID" value="KAI5653818.1"/>
    <property type="molecule type" value="Genomic_DNA"/>
</dbReference>
<dbReference type="Proteomes" id="UP001060085">
    <property type="component" value="Linkage Group LG07"/>
</dbReference>
<gene>
    <name evidence="1" type="ORF">M9H77_31005</name>
</gene>
<comment type="caution">
    <text evidence="1">The sequence shown here is derived from an EMBL/GenBank/DDBJ whole genome shotgun (WGS) entry which is preliminary data.</text>
</comment>
<accession>A0ACB9ZYT5</accession>
<reference evidence="2" key="1">
    <citation type="journal article" date="2023" name="Nat. Plants">
        <title>Single-cell RNA sequencing provides a high-resolution roadmap for understanding the multicellular compartmentation of specialized metabolism.</title>
        <authorList>
            <person name="Sun S."/>
            <person name="Shen X."/>
            <person name="Li Y."/>
            <person name="Li Y."/>
            <person name="Wang S."/>
            <person name="Li R."/>
            <person name="Zhang H."/>
            <person name="Shen G."/>
            <person name="Guo B."/>
            <person name="Wei J."/>
            <person name="Xu J."/>
            <person name="St-Pierre B."/>
            <person name="Chen S."/>
            <person name="Sun C."/>
        </authorList>
    </citation>
    <scope>NUCLEOTIDE SEQUENCE [LARGE SCALE GENOMIC DNA]</scope>
</reference>